<reference evidence="1" key="1">
    <citation type="submission" date="2022-03" db="EMBL/GenBank/DDBJ databases">
        <authorList>
            <person name="Martin C."/>
        </authorList>
    </citation>
    <scope>NUCLEOTIDE SEQUENCE</scope>
</reference>
<accession>A0A8J1Y1L8</accession>
<dbReference type="PROSITE" id="PS01186">
    <property type="entry name" value="EGF_2"/>
    <property type="match status" value="1"/>
</dbReference>
<evidence type="ECO:0000313" key="2">
    <source>
        <dbReference type="Proteomes" id="UP000749559"/>
    </source>
</evidence>
<dbReference type="AlphaFoldDB" id="A0A8J1Y1L8"/>
<name>A0A8J1Y1L8_OWEFU</name>
<gene>
    <name evidence="1" type="ORF">OFUS_LOCUS1236</name>
</gene>
<evidence type="ECO:0000313" key="1">
    <source>
        <dbReference type="EMBL" id="CAH1773666.1"/>
    </source>
</evidence>
<dbReference type="Proteomes" id="UP000749559">
    <property type="component" value="Unassembled WGS sequence"/>
</dbReference>
<dbReference type="PROSITE" id="PS00022">
    <property type="entry name" value="EGF_1"/>
    <property type="match status" value="1"/>
</dbReference>
<organism evidence="1 2">
    <name type="scientific">Owenia fusiformis</name>
    <name type="common">Polychaete worm</name>
    <dbReference type="NCBI Taxonomy" id="6347"/>
    <lineage>
        <taxon>Eukaryota</taxon>
        <taxon>Metazoa</taxon>
        <taxon>Spiralia</taxon>
        <taxon>Lophotrochozoa</taxon>
        <taxon>Annelida</taxon>
        <taxon>Polychaeta</taxon>
        <taxon>Sedentaria</taxon>
        <taxon>Canalipalpata</taxon>
        <taxon>Sabellida</taxon>
        <taxon>Oweniida</taxon>
        <taxon>Oweniidae</taxon>
        <taxon>Owenia</taxon>
    </lineage>
</organism>
<comment type="caution">
    <text evidence="1">The sequence shown here is derived from an EMBL/GenBank/DDBJ whole genome shotgun (WGS) entry which is preliminary data.</text>
</comment>
<keyword evidence="2" id="KW-1185">Reference proteome</keyword>
<dbReference type="EMBL" id="CAIIXF020000001">
    <property type="protein sequence ID" value="CAH1773666.1"/>
    <property type="molecule type" value="Genomic_DNA"/>
</dbReference>
<proteinExistence type="predicted"/>
<dbReference type="InterPro" id="IPR000742">
    <property type="entry name" value="EGF"/>
</dbReference>
<sequence>MRFIIWICLLATAVKSTDGIPDKNDCNVCTSADNKIALCCNACYEKSDSDKCFTTETLAVHPFSAVTGYKDICGECGAANQPGVTCHSKLFPGCNGCQGYTIALKRCSRFNTQESPECSKIFYDCMNKACFIARGQLPSTEADLGKVCNDFICDKDEDVSSCAVDCNSDDLPCKPPPSLIEDSPCIMCKNGGTLDVSCGFCTCPEGYTGIDCAAVTEVNATITGDPHVIQYISNIQEQLCYDAYGQGGLKYKFFSQPDIGLIVNARLKTTDGDNESKLISHLHITTNDVIIQVNLDDVTINNKKLQWQTQDEVFGTGSETTKITTTFTTMVVQINERIEVAVTKKYNHLDFFLKWPIELTANTNGILGWVANNVETLTQEPHPNTYVHLSTGKNVNVGKQTKCFRVGYSQRKSFINMDDFLVSK</sequence>
<protein>
    <submittedName>
        <fullName evidence="1">Uncharacterized protein</fullName>
    </submittedName>
</protein>